<feature type="compositionally biased region" description="Polar residues" evidence="1">
    <location>
        <begin position="967"/>
        <end position="980"/>
    </location>
</feature>
<organism evidence="3 4">
    <name type="scientific">Knufia peltigerae</name>
    <dbReference type="NCBI Taxonomy" id="1002370"/>
    <lineage>
        <taxon>Eukaryota</taxon>
        <taxon>Fungi</taxon>
        <taxon>Dikarya</taxon>
        <taxon>Ascomycota</taxon>
        <taxon>Pezizomycotina</taxon>
        <taxon>Eurotiomycetes</taxon>
        <taxon>Chaetothyriomycetidae</taxon>
        <taxon>Chaetothyriales</taxon>
        <taxon>Trichomeriaceae</taxon>
        <taxon>Knufia</taxon>
    </lineage>
</organism>
<feature type="transmembrane region" description="Helical" evidence="2">
    <location>
        <begin position="12"/>
        <end position="30"/>
    </location>
</feature>
<keyword evidence="4" id="KW-1185">Reference proteome</keyword>
<dbReference type="PANTHER" id="PTHR37544:SF1">
    <property type="entry name" value="PHOSPHORIBOSYLAMINOIMIDAZOLE-SUCCINOCARBOXAMIDE SYNTHASE"/>
    <property type="match status" value="1"/>
</dbReference>
<dbReference type="PANTHER" id="PTHR37544">
    <property type="entry name" value="SPRAY-RELATED"/>
    <property type="match status" value="1"/>
</dbReference>
<feature type="region of interest" description="Disordered" evidence="1">
    <location>
        <begin position="967"/>
        <end position="994"/>
    </location>
</feature>
<evidence type="ECO:0000256" key="2">
    <source>
        <dbReference type="SAM" id="Phobius"/>
    </source>
</evidence>
<keyword evidence="2" id="KW-1133">Transmembrane helix</keyword>
<evidence type="ECO:0000313" key="3">
    <source>
        <dbReference type="EMBL" id="KAJ9640764.1"/>
    </source>
</evidence>
<dbReference type="AlphaFoldDB" id="A0AA38YBK1"/>
<gene>
    <name evidence="3" type="ORF">H2204_003053</name>
</gene>
<dbReference type="EMBL" id="JAPDRN010000013">
    <property type="protein sequence ID" value="KAJ9640764.1"/>
    <property type="molecule type" value="Genomic_DNA"/>
</dbReference>
<dbReference type="InterPro" id="IPR021840">
    <property type="entry name" value="DUF3433"/>
</dbReference>
<accession>A0AA38YBK1</accession>
<sequence length="1234" mass="133729">MAMWNPFWLSRPVLTGVIVTCSLIIVALVLPQYVNTRTDGFPLITSNHYVWTYGPTAILVLVVSAWRQIDHACKVLMPWKVLREGSAQSQKSILLDYISPLQVLSFWEAVRNGHWLVCNTIITFVFLKLITVASTGLFTIDVRTLFDPNTTLVTTTSFDGSLYNASAYLSVSDSSLFYNAYAVMAKGLDDTEGVLGTYAYQAISTKATSPEENETTSAIVDVFAPAFNCEKAQVAINLQPANTTDQHPEDTFSLLSPACQLLAGAKPAYALNPQVYTCPARQLSGVMQRVDCSGQNSSHPVGNWQLLTMTDMRYGQKLANASENTDTSTFQALEWSTGVSNVSSVVCRPSYTMQRRLVTYARSNNNTNITLGPATSEASQPLNGFGDADLGVVFTSAYIAAALMFGNKADSGTAEEYPDTMFKTMADVIGGTYETLLDPDAMATAAEKVFNHVAVQIATKNLVRHETSPIKGQTETSERRLFIRPLPLWLMVGGLSIVIILSILTFFMRPYNVVTHDPEPITSTALLLGESPMFEDTLITADHAGTKELSDVLSNHSYGTIFTVNAYNKETFAIEVHNHRDQEPQAPSETSVSYCDSWWTPLLLRWGVLLPILGLPLVLIAILEALQHLSGRSTGITQLQNLPSIVTDITTRFLPALIMLLVSTSFNALDFNIVVLAPYHSLKAKAHSAVAPILGQMPPAALWTSFRSGYWSALFSSIGALLGSVLTIVVSGLLVLDTATTTHTASLQAVDSIQPKWTNSVTSDSSAAVVVSLIEAANLSYPSFTYEDIALPQLRYENAKTTTNNSTLIDVQVPSYRGSLSCDMLRPHQFNVSSSFNPAILTAGATVEASVPLPPECPYGGPGGNLTTIDFNYFFQLPAASNQSFAGKLLDLHVGPYSGPFAVSSDEVSPFTQPDNPAGCPSLALIYGYIDAENDSNTIMSTMACSQVIERVDAQVTMNAKDLSISTSRPPIVNESSATRLASGPDKVTADDGISSTPATAFPFRIQVHMDQTLSMFNQTQYSSSSISSLPPVDNFFQAVLFGRTPIPQDLLRQTDQASQDEIMQGIQNFYRRYMAQAISANMRVNLSSTATSSGHKQDVQPSLPTSLQAKMVDIPTNVVRQNNTSKITLQVLLGVMFACGLAAVLLNPTQKVVRHNPCTIAGSASLFAGSGLVKELAAVAVAGTEPRTAVLRRRKVRLGWWYDYDVSVEDGRPRGEGRNKRYGIDFVPAGGGG</sequence>
<evidence type="ECO:0000313" key="4">
    <source>
        <dbReference type="Proteomes" id="UP001172681"/>
    </source>
</evidence>
<dbReference type="Proteomes" id="UP001172681">
    <property type="component" value="Unassembled WGS sequence"/>
</dbReference>
<feature type="transmembrane region" description="Helical" evidence="2">
    <location>
        <begin position="603"/>
        <end position="623"/>
    </location>
</feature>
<feature type="transmembrane region" description="Helical" evidence="2">
    <location>
        <begin position="713"/>
        <end position="736"/>
    </location>
</feature>
<feature type="transmembrane region" description="Helical" evidence="2">
    <location>
        <begin position="50"/>
        <end position="69"/>
    </location>
</feature>
<comment type="caution">
    <text evidence="3">The sequence shown here is derived from an EMBL/GenBank/DDBJ whole genome shotgun (WGS) entry which is preliminary data.</text>
</comment>
<name>A0AA38YBK1_9EURO</name>
<protein>
    <submittedName>
        <fullName evidence="3">Uncharacterized protein</fullName>
    </submittedName>
</protein>
<feature type="transmembrane region" description="Helical" evidence="2">
    <location>
        <begin position="488"/>
        <end position="508"/>
    </location>
</feature>
<reference evidence="3" key="1">
    <citation type="submission" date="2022-10" db="EMBL/GenBank/DDBJ databases">
        <title>Culturing micro-colonial fungi from biological soil crusts in the Mojave desert and describing Neophaeococcomyces mojavensis, and introducing the new genera and species Taxawa tesnikishii.</title>
        <authorList>
            <person name="Kurbessoian T."/>
            <person name="Stajich J.E."/>
        </authorList>
    </citation>
    <scope>NUCLEOTIDE SEQUENCE</scope>
    <source>
        <strain evidence="3">TK_35</strain>
    </source>
</reference>
<keyword evidence="2" id="KW-0812">Transmembrane</keyword>
<proteinExistence type="predicted"/>
<evidence type="ECO:0000256" key="1">
    <source>
        <dbReference type="SAM" id="MobiDB-lite"/>
    </source>
</evidence>
<dbReference type="Pfam" id="PF11915">
    <property type="entry name" value="DUF3433"/>
    <property type="match status" value="2"/>
</dbReference>
<keyword evidence="2" id="KW-0472">Membrane</keyword>